<keyword evidence="3" id="KW-0486">Methionine biosynthesis</keyword>
<comment type="caution">
    <text evidence="4">The sequence shown here is derived from an EMBL/GenBank/DDBJ whole genome shotgun (WGS) entry which is preliminary data.</text>
</comment>
<dbReference type="OrthoDB" id="9803436at2"/>
<dbReference type="Proteomes" id="UP000193136">
    <property type="component" value="Unassembled WGS sequence"/>
</dbReference>
<reference evidence="4 5" key="1">
    <citation type="submission" date="2017-03" db="EMBL/GenBank/DDBJ databases">
        <title>Genome sequence of Geothermobacter sp. EPR-M, Deep-Sea Iron Reducer.</title>
        <authorList>
            <person name="Tully B."/>
            <person name="Savalia P."/>
            <person name="Abuyen K."/>
            <person name="Baughan C."/>
            <person name="Romero E."/>
            <person name="Ronkowski C."/>
            <person name="Torres B."/>
            <person name="Tremblay J."/>
            <person name="Trujillo A."/>
            <person name="Tyler M."/>
            <person name="Perez-Rodriguez I."/>
            <person name="Amend J."/>
        </authorList>
    </citation>
    <scope>NUCLEOTIDE SEQUENCE [LARGE SCALE GENOMIC DNA]</scope>
    <source>
        <strain evidence="4 5">EPR-M</strain>
    </source>
</reference>
<evidence type="ECO:0000256" key="1">
    <source>
        <dbReference type="ARBA" id="ARBA00022605"/>
    </source>
</evidence>
<dbReference type="SUPFAM" id="SSF100950">
    <property type="entry name" value="NagB/RpiA/CoA transferase-like"/>
    <property type="match status" value="1"/>
</dbReference>
<name>A0A1X0Y0F3_9BACT</name>
<dbReference type="InterPro" id="IPR005251">
    <property type="entry name" value="IF-M1Pi"/>
</dbReference>
<feature type="binding site" evidence="3">
    <location>
        <begin position="261"/>
        <end position="262"/>
    </location>
    <ligand>
        <name>substrate</name>
    </ligand>
</feature>
<comment type="catalytic activity">
    <reaction evidence="3">
        <text>5-(methylsulfanyl)-alpha-D-ribose 1-phosphate = 5-(methylsulfanyl)-D-ribulose 1-phosphate</text>
        <dbReference type="Rhea" id="RHEA:19989"/>
        <dbReference type="ChEBI" id="CHEBI:58533"/>
        <dbReference type="ChEBI" id="CHEBI:58548"/>
        <dbReference type="EC" id="5.3.1.23"/>
    </reaction>
</comment>
<dbReference type="InterPro" id="IPR011559">
    <property type="entry name" value="Initiation_fac_2B_a/b/d"/>
</dbReference>
<comment type="function">
    <text evidence="3">Catalyzes the interconversion of methylthioribose-1-phosphate (MTR-1-P) into methylthioribulose-1-phosphate (MTRu-1-P).</text>
</comment>
<feature type="site" description="Transition state stabilizer" evidence="3">
    <location>
        <position position="171"/>
    </location>
</feature>
<evidence type="ECO:0000313" key="5">
    <source>
        <dbReference type="Proteomes" id="UP000193136"/>
    </source>
</evidence>
<dbReference type="AlphaFoldDB" id="A0A1X0Y0F3"/>
<dbReference type="Gene3D" id="1.20.120.420">
    <property type="entry name" value="translation initiation factor eif-2b, domain 1"/>
    <property type="match status" value="1"/>
</dbReference>
<feature type="active site" description="Proton donor" evidence="3">
    <location>
        <position position="251"/>
    </location>
</feature>
<evidence type="ECO:0000256" key="2">
    <source>
        <dbReference type="ARBA" id="ARBA00023235"/>
    </source>
</evidence>
<dbReference type="PANTHER" id="PTHR43475:SF1">
    <property type="entry name" value="METHYLTHIORIBOSE-1-PHOSPHATE ISOMERASE"/>
    <property type="match status" value="1"/>
</dbReference>
<keyword evidence="5" id="KW-1185">Reference proteome</keyword>
<dbReference type="NCBIfam" id="TIGR00512">
    <property type="entry name" value="salvage_mtnA"/>
    <property type="match status" value="1"/>
</dbReference>
<dbReference type="EC" id="5.3.1.23" evidence="3"/>
<keyword evidence="1 3" id="KW-0028">Amino-acid biosynthesis</keyword>
<dbReference type="HAMAP" id="MF_01678">
    <property type="entry name" value="Salvage_MtnA"/>
    <property type="match status" value="1"/>
</dbReference>
<dbReference type="InterPro" id="IPR042529">
    <property type="entry name" value="IF_2B-like_C"/>
</dbReference>
<protein>
    <recommendedName>
        <fullName evidence="3">Methylthioribose-1-phosphate isomerase</fullName>
        <shortName evidence="3">M1Pi</shortName>
        <shortName evidence="3">MTR-1-P isomerase</shortName>
        <ecNumber evidence="3">5.3.1.23</ecNumber>
    </recommendedName>
    <alternativeName>
        <fullName evidence="3">S-methyl-5-thioribose-1-phosphate isomerase</fullName>
    </alternativeName>
</protein>
<dbReference type="Gene3D" id="3.40.50.10470">
    <property type="entry name" value="Translation initiation factor eif-2b, domain 2"/>
    <property type="match status" value="1"/>
</dbReference>
<dbReference type="UniPathway" id="UPA00904">
    <property type="reaction ID" value="UER00874"/>
</dbReference>
<dbReference type="InterPro" id="IPR027363">
    <property type="entry name" value="M1Pi_N"/>
</dbReference>
<evidence type="ECO:0000313" key="4">
    <source>
        <dbReference type="EMBL" id="ORJ58552.1"/>
    </source>
</evidence>
<gene>
    <name evidence="3" type="primary">mtnA</name>
    <name evidence="4" type="ORF">B5V00_11930</name>
</gene>
<dbReference type="FunFam" id="1.20.120.420:FF:000003">
    <property type="entry name" value="Methylthioribose-1-phosphate isomerase"/>
    <property type="match status" value="1"/>
</dbReference>
<dbReference type="RefSeq" id="WP_085011033.1">
    <property type="nucleotide sequence ID" value="NZ_NAAD01000015.1"/>
</dbReference>
<feature type="binding site" evidence="3">
    <location>
        <begin position="60"/>
        <end position="62"/>
    </location>
    <ligand>
        <name>substrate</name>
    </ligand>
</feature>
<feature type="binding site" evidence="3">
    <location>
        <position position="210"/>
    </location>
    <ligand>
        <name>substrate</name>
    </ligand>
</feature>
<dbReference type="InterPro" id="IPR037171">
    <property type="entry name" value="NagB/RpiA_transferase-like"/>
</dbReference>
<dbReference type="InterPro" id="IPR000649">
    <property type="entry name" value="IF-2B-related"/>
</dbReference>
<dbReference type="NCBIfam" id="TIGR00524">
    <property type="entry name" value="eIF-2B_rel"/>
    <property type="match status" value="1"/>
</dbReference>
<comment type="pathway">
    <text evidence="3">Amino-acid biosynthesis; L-methionine biosynthesis via salvage pathway; L-methionine from S-methyl-5-thio-alpha-D-ribose 1-phosphate: step 1/6.</text>
</comment>
<dbReference type="EMBL" id="NAAD01000015">
    <property type="protein sequence ID" value="ORJ58552.1"/>
    <property type="molecule type" value="Genomic_DNA"/>
</dbReference>
<organism evidence="4 5">
    <name type="scientific">Geothermobacter hydrogeniphilus</name>
    <dbReference type="NCBI Taxonomy" id="1969733"/>
    <lineage>
        <taxon>Bacteria</taxon>
        <taxon>Pseudomonadati</taxon>
        <taxon>Thermodesulfobacteriota</taxon>
        <taxon>Desulfuromonadia</taxon>
        <taxon>Desulfuromonadales</taxon>
        <taxon>Geothermobacteraceae</taxon>
        <taxon>Geothermobacter</taxon>
    </lineage>
</organism>
<dbReference type="Pfam" id="PF01008">
    <property type="entry name" value="IF-2B"/>
    <property type="match status" value="1"/>
</dbReference>
<dbReference type="GO" id="GO:0019509">
    <property type="term" value="P:L-methionine salvage from methylthioadenosine"/>
    <property type="evidence" value="ECO:0007669"/>
    <property type="project" value="UniProtKB-UniRule"/>
</dbReference>
<evidence type="ECO:0000256" key="3">
    <source>
        <dbReference type="HAMAP-Rule" id="MF_01678"/>
    </source>
</evidence>
<accession>A0A1X0Y0F3</accession>
<sequence>MQTNISNRCATAGGTGIKPLRYAGGVLQMLDQRKLPTEEIWLDYRDYREVAEGIQTMVVRGAPAIGCAAAFGAWFGARDIEAEETGDFLDRFAAVCDHLAASRPTAVNLSWALQRMQGFARNHADRPVEQIKIALEYEALAILEEDERINRAMGRHGQELIPDPARILTHCNAGALATGGYGTALGVIRAAVAAGKQVAVLADETRPFLQGARLTAWELQRDGIDTTLICDNMAGYLMSRGLIDCVIVGADRIAANGDVANKIGTYTVAVLAREHRIPFYVAAPVSTIDLSLADGSLIPIEQRDRREITHIGDIQLAPDNIGVVNPAFDVTPARLVTAIITEHGIATGNYPVRLAELVNCGG</sequence>
<dbReference type="NCBIfam" id="NF004326">
    <property type="entry name" value="PRK05720.1"/>
    <property type="match status" value="1"/>
</dbReference>
<dbReference type="GO" id="GO:0046523">
    <property type="term" value="F:S-methyl-5-thioribose-1-phosphate isomerase activity"/>
    <property type="evidence" value="ECO:0007669"/>
    <property type="project" value="UniProtKB-UniRule"/>
</dbReference>
<comment type="similarity">
    <text evidence="3">Belongs to the EIF-2B alpha/beta/delta subunits family. MtnA subfamily.</text>
</comment>
<feature type="binding site" evidence="3">
    <location>
        <position position="103"/>
    </location>
    <ligand>
        <name>substrate</name>
    </ligand>
</feature>
<dbReference type="STRING" id="1969733.B5V00_11930"/>
<dbReference type="FunFam" id="3.40.50.10470:FF:000006">
    <property type="entry name" value="Methylthioribose-1-phosphate isomerase"/>
    <property type="match status" value="1"/>
</dbReference>
<proteinExistence type="inferred from homology"/>
<dbReference type="PANTHER" id="PTHR43475">
    <property type="entry name" value="METHYLTHIORIBOSE-1-PHOSPHATE ISOMERASE"/>
    <property type="match status" value="1"/>
</dbReference>
<keyword evidence="2 3" id="KW-0413">Isomerase</keyword>